<proteinExistence type="predicted"/>
<dbReference type="AlphaFoldDB" id="A0A918TER7"/>
<sequence length="106" mass="10173">MGETSCLWHGPVVRAGMTKRIAAAAVLTAAALLLPAGAASAVSAPGVLASQLLGPGPDEGSAGQEGQGGMEGHEGQGGPYGQAGQAGGPLAPVIGLLTEVTNLLPH</sequence>
<gene>
    <name evidence="3" type="ORF">GCM10010507_21730</name>
</gene>
<reference evidence="3" key="2">
    <citation type="submission" date="2020-09" db="EMBL/GenBank/DDBJ databases">
        <authorList>
            <person name="Sun Q."/>
            <person name="Ohkuma M."/>
        </authorList>
    </citation>
    <scope>NUCLEOTIDE SEQUENCE</scope>
    <source>
        <strain evidence="3">JCM 4633</strain>
    </source>
</reference>
<evidence type="ECO:0000313" key="4">
    <source>
        <dbReference type="Proteomes" id="UP000646244"/>
    </source>
</evidence>
<dbReference type="EMBL" id="BMVB01000006">
    <property type="protein sequence ID" value="GHC46094.1"/>
    <property type="molecule type" value="Genomic_DNA"/>
</dbReference>
<evidence type="ECO:0000313" key="3">
    <source>
        <dbReference type="EMBL" id="GHC46094.1"/>
    </source>
</evidence>
<reference evidence="3" key="1">
    <citation type="journal article" date="2014" name="Int. J. Syst. Evol. Microbiol.">
        <title>Complete genome sequence of Corynebacterium casei LMG S-19264T (=DSM 44701T), isolated from a smear-ripened cheese.</title>
        <authorList>
            <consortium name="US DOE Joint Genome Institute (JGI-PGF)"/>
            <person name="Walter F."/>
            <person name="Albersmeier A."/>
            <person name="Kalinowski J."/>
            <person name="Ruckert C."/>
        </authorList>
    </citation>
    <scope>NUCLEOTIDE SEQUENCE</scope>
    <source>
        <strain evidence="3">JCM 4633</strain>
    </source>
</reference>
<evidence type="ECO:0008006" key="5">
    <source>
        <dbReference type="Google" id="ProtNLM"/>
    </source>
</evidence>
<name>A0A918TER7_STRCJ</name>
<accession>A0A918TER7</accession>
<evidence type="ECO:0000256" key="1">
    <source>
        <dbReference type="SAM" id="MobiDB-lite"/>
    </source>
</evidence>
<dbReference type="Proteomes" id="UP000646244">
    <property type="component" value="Unassembled WGS sequence"/>
</dbReference>
<feature type="signal peptide" evidence="2">
    <location>
        <begin position="1"/>
        <end position="38"/>
    </location>
</feature>
<comment type="caution">
    <text evidence="3">The sequence shown here is derived from an EMBL/GenBank/DDBJ whole genome shotgun (WGS) entry which is preliminary data.</text>
</comment>
<feature type="region of interest" description="Disordered" evidence="1">
    <location>
        <begin position="49"/>
        <end position="86"/>
    </location>
</feature>
<evidence type="ECO:0000256" key="2">
    <source>
        <dbReference type="SAM" id="SignalP"/>
    </source>
</evidence>
<keyword evidence="2" id="KW-0732">Signal</keyword>
<feature type="chain" id="PRO_5039170972" description="Collagen-like protein" evidence="2">
    <location>
        <begin position="39"/>
        <end position="106"/>
    </location>
</feature>
<organism evidence="3 4">
    <name type="scientific">Streptomyces cinnamoneus</name>
    <name type="common">Streptoverticillium cinnamoneum</name>
    <dbReference type="NCBI Taxonomy" id="53446"/>
    <lineage>
        <taxon>Bacteria</taxon>
        <taxon>Bacillati</taxon>
        <taxon>Actinomycetota</taxon>
        <taxon>Actinomycetes</taxon>
        <taxon>Kitasatosporales</taxon>
        <taxon>Streptomycetaceae</taxon>
        <taxon>Streptomyces</taxon>
        <taxon>Streptomyces cinnamoneus group</taxon>
    </lineage>
</organism>
<protein>
    <recommendedName>
        <fullName evidence="5">Collagen-like protein</fullName>
    </recommendedName>
</protein>
<feature type="compositionally biased region" description="Gly residues" evidence="1">
    <location>
        <begin position="63"/>
        <end position="86"/>
    </location>
</feature>